<dbReference type="AlphaFoldDB" id="A0A0H2SHK6"/>
<dbReference type="STRING" id="27342.A0A0H2SHK6"/>
<dbReference type="EMBL" id="KQ085915">
    <property type="protein sequence ID" value="KLO16531.1"/>
    <property type="molecule type" value="Genomic_DNA"/>
</dbReference>
<dbReference type="PROSITE" id="PS01360">
    <property type="entry name" value="ZF_MYND_1"/>
    <property type="match status" value="1"/>
</dbReference>
<dbReference type="Gene3D" id="6.10.140.2220">
    <property type="match status" value="1"/>
</dbReference>
<dbReference type="Proteomes" id="UP000053477">
    <property type="component" value="Unassembled WGS sequence"/>
</dbReference>
<gene>
    <name evidence="6" type="ORF">SCHPADRAFT_887741</name>
</gene>
<dbReference type="GO" id="GO:0008270">
    <property type="term" value="F:zinc ion binding"/>
    <property type="evidence" value="ECO:0007669"/>
    <property type="project" value="UniProtKB-KW"/>
</dbReference>
<evidence type="ECO:0000259" key="5">
    <source>
        <dbReference type="PROSITE" id="PS50865"/>
    </source>
</evidence>
<evidence type="ECO:0000313" key="6">
    <source>
        <dbReference type="EMBL" id="KLO16531.1"/>
    </source>
</evidence>
<evidence type="ECO:0000256" key="2">
    <source>
        <dbReference type="ARBA" id="ARBA00022771"/>
    </source>
</evidence>
<proteinExistence type="predicted"/>
<keyword evidence="7" id="KW-1185">Reference proteome</keyword>
<name>A0A0H2SHK6_9AGAM</name>
<dbReference type="Pfam" id="PF01753">
    <property type="entry name" value="zf-MYND"/>
    <property type="match status" value="1"/>
</dbReference>
<evidence type="ECO:0000256" key="3">
    <source>
        <dbReference type="ARBA" id="ARBA00022833"/>
    </source>
</evidence>
<dbReference type="PROSITE" id="PS50865">
    <property type="entry name" value="ZF_MYND_2"/>
    <property type="match status" value="1"/>
</dbReference>
<keyword evidence="2 4" id="KW-0863">Zinc-finger</keyword>
<sequence length="750" mass="84843">MSSGSRNSAIRARIPLDLWTPDGIERLKADVAHKTREVIKAASRGFLNAVFALAGSSELIPAEYRQQTFSLYLDYLWNAEEKFQDLLLRPFFLTVIFSIFYGLYTLIECVDSSSVGNEAIDEMLLKDWANIAHWIKRFCDTFKSKDDPFPGETLGLTYKEWYTRLVCTLTGLAMRGDMKWSKQVWADSDARLALYHLWFHDDRSLDREFPAKCSRGLTAILQHDKAGAFKFPKDVDGVASELIKVSRNGKEGIAKLAVSRLIAGLKNGDDDLEDTCEYAQTVWALVVWCNNRPLSTALLEKQAVIFLTKMFVKFARLRLELEEKDLGVRLGASGECDSRWRSPDVARCVFIVNFLESLDFISSFGTGCPYIRQALHHDILHGIIACTSNLTSFSEVQDNVTRALTFFLGYTIPVHLAYYSVILELQNAMESVDEGEVERWVLKSPVRSEWIKFQCCLLERMVYKAQYLKSWASEVGTATCGQCQKKDDKGKFKKCAGCQTQHYCSKECQVKHWKFGGHREVCKEMDDDMRGGSGHHEGRMFLNFLTKLDVYRHKKSLDKLAAKKYGVDSAPPSSPSYVYSIQYTFYPPVLGIYKIGDEDEDSEEKVDWKETEELKEEARLTGGEIYLFKTLLPSGSGVIARRTSSLEYNHKEAMDFLDGRFPSIGKRPSGVDSDGNKLHVTGDMADIVLLRFPPEMRSGEQLHKYWKNGKANTGPGDTTLAMEISKSMETMFAFGGVGSLNFAGNRQGRP</sequence>
<evidence type="ECO:0000256" key="1">
    <source>
        <dbReference type="ARBA" id="ARBA00022723"/>
    </source>
</evidence>
<keyword evidence="3" id="KW-0862">Zinc</keyword>
<dbReference type="InParanoid" id="A0A0H2SHK6"/>
<reference evidence="6 7" key="1">
    <citation type="submission" date="2015-04" db="EMBL/GenBank/DDBJ databases">
        <title>Complete genome sequence of Schizopora paradoxa KUC8140, a cosmopolitan wood degrader in East Asia.</title>
        <authorList>
            <consortium name="DOE Joint Genome Institute"/>
            <person name="Min B."/>
            <person name="Park H."/>
            <person name="Jang Y."/>
            <person name="Kim J.-J."/>
            <person name="Kim K.H."/>
            <person name="Pangilinan J."/>
            <person name="Lipzen A."/>
            <person name="Riley R."/>
            <person name="Grigoriev I.V."/>
            <person name="Spatafora J.W."/>
            <person name="Choi I.-G."/>
        </authorList>
    </citation>
    <scope>NUCLEOTIDE SEQUENCE [LARGE SCALE GENOMIC DNA]</scope>
    <source>
        <strain evidence="6 7">KUC8140</strain>
    </source>
</reference>
<evidence type="ECO:0000256" key="4">
    <source>
        <dbReference type="PROSITE-ProRule" id="PRU00134"/>
    </source>
</evidence>
<feature type="domain" description="MYND-type" evidence="5">
    <location>
        <begin position="480"/>
        <end position="522"/>
    </location>
</feature>
<keyword evidence="1" id="KW-0479">Metal-binding</keyword>
<evidence type="ECO:0000313" key="7">
    <source>
        <dbReference type="Proteomes" id="UP000053477"/>
    </source>
</evidence>
<accession>A0A0H2SHK6</accession>
<dbReference type="SUPFAM" id="SSF144232">
    <property type="entry name" value="HIT/MYND zinc finger-like"/>
    <property type="match status" value="1"/>
</dbReference>
<dbReference type="InterPro" id="IPR002893">
    <property type="entry name" value="Znf_MYND"/>
</dbReference>
<protein>
    <recommendedName>
        <fullName evidence="5">MYND-type domain-containing protein</fullName>
    </recommendedName>
</protein>
<organism evidence="6 7">
    <name type="scientific">Schizopora paradoxa</name>
    <dbReference type="NCBI Taxonomy" id="27342"/>
    <lineage>
        <taxon>Eukaryota</taxon>
        <taxon>Fungi</taxon>
        <taxon>Dikarya</taxon>
        <taxon>Basidiomycota</taxon>
        <taxon>Agaricomycotina</taxon>
        <taxon>Agaricomycetes</taxon>
        <taxon>Hymenochaetales</taxon>
        <taxon>Schizoporaceae</taxon>
        <taxon>Schizopora</taxon>
    </lineage>
</organism>
<dbReference type="OrthoDB" id="2915092at2759"/>